<organism evidence="1 2">
    <name type="scientific">Flavobacterium flabelliforme</name>
    <dbReference type="NCBI Taxonomy" id="2816119"/>
    <lineage>
        <taxon>Bacteria</taxon>
        <taxon>Pseudomonadati</taxon>
        <taxon>Bacteroidota</taxon>
        <taxon>Flavobacteriia</taxon>
        <taxon>Flavobacteriales</taxon>
        <taxon>Flavobacteriaceae</taxon>
        <taxon>Flavobacterium</taxon>
    </lineage>
</organism>
<dbReference type="EMBL" id="JAGFBU010000003">
    <property type="protein sequence ID" value="MBP4141894.1"/>
    <property type="molecule type" value="Genomic_DNA"/>
</dbReference>
<protein>
    <submittedName>
        <fullName evidence="1">SIMPL domain-containing protein</fullName>
    </submittedName>
</protein>
<sequence>MKKIITIFIFSFLTIQTFSQTKSGNELVAEGIAKTKIKPDLANFKITFTKQNTIEKTAIKDLNQEIEKLQNVLFKLGFTEKNVKISEYKISKDNYENRKEFSATNTLSVDFVLDNKRIEGFYQEIQNENLQDVDIEFETQISENLEKTTRQKLVQNAIIDAKNNAENIATALNVKINNVKQVSKYNLRDITYSSIKMDEVKFLKPRVASEMMNPKTSFDKFEVMEVELEETINIVYEIANK</sequence>
<evidence type="ECO:0000313" key="2">
    <source>
        <dbReference type="Proteomes" id="UP000674217"/>
    </source>
</evidence>
<dbReference type="PANTHER" id="PTHR34387:SF2">
    <property type="entry name" value="SLR1258 PROTEIN"/>
    <property type="match status" value="1"/>
</dbReference>
<name>A0ABS5CTE7_9FLAO</name>
<accession>A0ABS5CTE7</accession>
<dbReference type="Gene3D" id="3.30.70.2970">
    <property type="entry name" value="Protein of unknown function (DUF541), domain 2"/>
    <property type="match status" value="1"/>
</dbReference>
<keyword evidence="2" id="KW-1185">Reference proteome</keyword>
<dbReference type="InterPro" id="IPR007497">
    <property type="entry name" value="SIMPL/DUF541"/>
</dbReference>
<comment type="caution">
    <text evidence="1">The sequence shown here is derived from an EMBL/GenBank/DDBJ whole genome shotgun (WGS) entry which is preliminary data.</text>
</comment>
<proteinExistence type="predicted"/>
<dbReference type="Gene3D" id="3.30.110.170">
    <property type="entry name" value="Protein of unknown function (DUF541), domain 1"/>
    <property type="match status" value="1"/>
</dbReference>
<reference evidence="1 2" key="1">
    <citation type="submission" date="2021-03" db="EMBL/GenBank/DDBJ databases">
        <title>Flavobacterium Flabelliformis Sp. Nov. And Flavobacterium Geliluteum Sp. Nov., Two Novel Multidrug Resistant Psychrophilic Species Isolated From Antarctica.</title>
        <authorList>
            <person name="Kralova S."/>
            <person name="Busse H.J."/>
            <person name="Bezdicek M."/>
            <person name="Nykrynova M."/>
            <person name="Kroupova E."/>
            <person name="Krsek D."/>
            <person name="Sedlacek I."/>
        </authorList>
    </citation>
    <scope>NUCLEOTIDE SEQUENCE [LARGE SCALE GENOMIC DNA]</scope>
    <source>
        <strain evidence="1 2">P4023</strain>
    </source>
</reference>
<evidence type="ECO:0000313" key="1">
    <source>
        <dbReference type="EMBL" id="MBP4141894.1"/>
    </source>
</evidence>
<dbReference type="Proteomes" id="UP000674217">
    <property type="component" value="Unassembled WGS sequence"/>
</dbReference>
<dbReference type="PANTHER" id="PTHR34387">
    <property type="entry name" value="SLR1258 PROTEIN"/>
    <property type="match status" value="1"/>
</dbReference>
<dbReference type="RefSeq" id="WP_210645874.1">
    <property type="nucleotide sequence ID" value="NZ_JAGFBU010000003.1"/>
</dbReference>
<dbReference type="Pfam" id="PF04402">
    <property type="entry name" value="SIMPL"/>
    <property type="match status" value="1"/>
</dbReference>
<dbReference type="InterPro" id="IPR052022">
    <property type="entry name" value="26kDa_periplasmic_antigen"/>
</dbReference>
<gene>
    <name evidence="1" type="ORF">J3S90_08770</name>
</gene>